<organism evidence="7 8">
    <name type="scientific">Miscanthus lutarioriparius</name>
    <dbReference type="NCBI Taxonomy" id="422564"/>
    <lineage>
        <taxon>Eukaryota</taxon>
        <taxon>Viridiplantae</taxon>
        <taxon>Streptophyta</taxon>
        <taxon>Embryophyta</taxon>
        <taxon>Tracheophyta</taxon>
        <taxon>Spermatophyta</taxon>
        <taxon>Magnoliopsida</taxon>
        <taxon>Liliopsida</taxon>
        <taxon>Poales</taxon>
        <taxon>Poaceae</taxon>
        <taxon>PACMAD clade</taxon>
        <taxon>Panicoideae</taxon>
        <taxon>Andropogonodae</taxon>
        <taxon>Andropogoneae</taxon>
        <taxon>Saccharinae</taxon>
        <taxon>Miscanthus</taxon>
    </lineage>
</organism>
<dbReference type="EMBL" id="CAJGYO010000006">
    <property type="protein sequence ID" value="CAD6237430.1"/>
    <property type="molecule type" value="Genomic_DNA"/>
</dbReference>
<accession>A0A811PCL5</accession>
<dbReference type="InterPro" id="IPR011009">
    <property type="entry name" value="Kinase-like_dom_sf"/>
</dbReference>
<comment type="similarity">
    <text evidence="1">Belongs to the protein kinase superfamily. STE Ser/Thr protein kinase family. MAP kinase kinase kinase subfamily.</text>
</comment>
<evidence type="ECO:0000256" key="3">
    <source>
        <dbReference type="ARBA" id="ARBA00022741"/>
    </source>
</evidence>
<dbReference type="InterPro" id="IPR050538">
    <property type="entry name" value="MAP_kinase_kinase_kinase"/>
</dbReference>
<protein>
    <recommendedName>
        <fullName evidence="6">Protein kinase domain-containing protein</fullName>
    </recommendedName>
</protein>
<proteinExistence type="inferred from homology"/>
<dbReference type="PANTHER" id="PTHR48016:SF57">
    <property type="entry name" value="MAP KINASE SUPERFAMILY PROTEIN-RELATED"/>
    <property type="match status" value="1"/>
</dbReference>
<comment type="caution">
    <text evidence="7">The sequence shown here is derived from an EMBL/GenBank/DDBJ whole genome shotgun (WGS) entry which is preliminary data.</text>
</comment>
<keyword evidence="8" id="KW-1185">Reference proteome</keyword>
<evidence type="ECO:0000259" key="6">
    <source>
        <dbReference type="PROSITE" id="PS50011"/>
    </source>
</evidence>
<dbReference type="OrthoDB" id="633533at2759"/>
<evidence type="ECO:0000256" key="5">
    <source>
        <dbReference type="ARBA" id="ARBA00022840"/>
    </source>
</evidence>
<dbReference type="SUPFAM" id="SSF56112">
    <property type="entry name" value="Protein kinase-like (PK-like)"/>
    <property type="match status" value="1"/>
</dbReference>
<dbReference type="PROSITE" id="PS50011">
    <property type="entry name" value="PROTEIN_KINASE_DOM"/>
    <property type="match status" value="1"/>
</dbReference>
<sequence>MAPTPHGPLDVSGRDAVVAARLDTAVEVMAFSFAVKEVSLMDQGLNAKQHILQLEQEISLLSRLEHENIVQYFGTDKEGGKLYIFLELVTQGSLAALYQKYRLQDSERVALSTSAECSAQLLDNGKFDTYEPAFENQAS</sequence>
<dbReference type="InterPro" id="IPR000719">
    <property type="entry name" value="Prot_kinase_dom"/>
</dbReference>
<evidence type="ECO:0000256" key="2">
    <source>
        <dbReference type="ARBA" id="ARBA00022679"/>
    </source>
</evidence>
<feature type="domain" description="Protein kinase" evidence="6">
    <location>
        <begin position="1"/>
        <end position="139"/>
    </location>
</feature>
<keyword evidence="4" id="KW-0418">Kinase</keyword>
<dbReference type="GO" id="GO:0005737">
    <property type="term" value="C:cytoplasm"/>
    <property type="evidence" value="ECO:0007669"/>
    <property type="project" value="TreeGrafter"/>
</dbReference>
<evidence type="ECO:0000313" key="7">
    <source>
        <dbReference type="EMBL" id="CAD6237430.1"/>
    </source>
</evidence>
<dbReference type="PANTHER" id="PTHR48016">
    <property type="entry name" value="MAP KINASE KINASE KINASE SSK2-RELATED-RELATED"/>
    <property type="match status" value="1"/>
</dbReference>
<keyword evidence="5" id="KW-0067">ATP-binding</keyword>
<reference evidence="7" key="1">
    <citation type="submission" date="2020-10" db="EMBL/GenBank/DDBJ databases">
        <authorList>
            <person name="Han B."/>
            <person name="Lu T."/>
            <person name="Zhao Q."/>
            <person name="Huang X."/>
            <person name="Zhao Y."/>
        </authorList>
    </citation>
    <scope>NUCLEOTIDE SEQUENCE</scope>
</reference>
<dbReference type="Pfam" id="PF00069">
    <property type="entry name" value="Pkinase"/>
    <property type="match status" value="1"/>
</dbReference>
<evidence type="ECO:0000256" key="1">
    <source>
        <dbReference type="ARBA" id="ARBA00006529"/>
    </source>
</evidence>
<dbReference type="GO" id="GO:0005524">
    <property type="term" value="F:ATP binding"/>
    <property type="evidence" value="ECO:0007669"/>
    <property type="project" value="UniProtKB-KW"/>
</dbReference>
<dbReference type="AlphaFoldDB" id="A0A811PCL5"/>
<gene>
    <name evidence="7" type="ORF">NCGR_LOCUS24959</name>
</gene>
<name>A0A811PCL5_9POAL</name>
<dbReference type="Gene3D" id="3.30.200.20">
    <property type="entry name" value="Phosphorylase Kinase, domain 1"/>
    <property type="match status" value="1"/>
</dbReference>
<evidence type="ECO:0000256" key="4">
    <source>
        <dbReference type="ARBA" id="ARBA00022777"/>
    </source>
</evidence>
<keyword evidence="2" id="KW-0808">Transferase</keyword>
<dbReference type="GO" id="GO:0004709">
    <property type="term" value="F:MAP kinase kinase kinase activity"/>
    <property type="evidence" value="ECO:0007669"/>
    <property type="project" value="TreeGrafter"/>
</dbReference>
<dbReference type="Proteomes" id="UP000604825">
    <property type="component" value="Unassembled WGS sequence"/>
</dbReference>
<evidence type="ECO:0000313" key="8">
    <source>
        <dbReference type="Proteomes" id="UP000604825"/>
    </source>
</evidence>
<keyword evidence="3" id="KW-0547">Nucleotide-binding</keyword>